<dbReference type="GO" id="GO:0005254">
    <property type="term" value="F:chloride channel activity"/>
    <property type="evidence" value="ECO:0007669"/>
    <property type="project" value="InterPro"/>
</dbReference>
<accession>A0AAD9DG83</accession>
<organism evidence="8 9">
    <name type="scientific">Skeletonema marinoi</name>
    <dbReference type="NCBI Taxonomy" id="267567"/>
    <lineage>
        <taxon>Eukaryota</taxon>
        <taxon>Sar</taxon>
        <taxon>Stramenopiles</taxon>
        <taxon>Ochrophyta</taxon>
        <taxon>Bacillariophyta</taxon>
        <taxon>Coscinodiscophyceae</taxon>
        <taxon>Thalassiosirophycidae</taxon>
        <taxon>Thalassiosirales</taxon>
        <taxon>Skeletonemataceae</taxon>
        <taxon>Skeletonema</taxon>
        <taxon>Skeletonema marinoi-dohrnii complex</taxon>
    </lineage>
</organism>
<keyword evidence="3" id="KW-1003">Cell membrane</keyword>
<dbReference type="Pfam" id="PF25539">
    <property type="entry name" value="Bestrophin_2"/>
    <property type="match status" value="1"/>
</dbReference>
<dbReference type="InterPro" id="IPR044669">
    <property type="entry name" value="YneE/VCCN1/2-like"/>
</dbReference>
<keyword evidence="5" id="KW-1133">Transmembrane helix</keyword>
<evidence type="ECO:0000256" key="2">
    <source>
        <dbReference type="ARBA" id="ARBA00022448"/>
    </source>
</evidence>
<comment type="caution">
    <text evidence="8">The sequence shown here is derived from an EMBL/GenBank/DDBJ whole genome shotgun (WGS) entry which is preliminary data.</text>
</comment>
<evidence type="ECO:0000256" key="6">
    <source>
        <dbReference type="ARBA" id="ARBA00023065"/>
    </source>
</evidence>
<evidence type="ECO:0000313" key="8">
    <source>
        <dbReference type="EMBL" id="KAK1744478.1"/>
    </source>
</evidence>
<evidence type="ECO:0000256" key="5">
    <source>
        <dbReference type="ARBA" id="ARBA00022989"/>
    </source>
</evidence>
<evidence type="ECO:0000256" key="7">
    <source>
        <dbReference type="ARBA" id="ARBA00023136"/>
    </source>
</evidence>
<keyword evidence="4" id="KW-0812">Transmembrane</keyword>
<comment type="subcellular location">
    <subcellularLocation>
        <location evidence="1">Cell membrane</location>
        <topology evidence="1">Multi-pass membrane protein</topology>
    </subcellularLocation>
</comment>
<name>A0AAD9DG83_9STRA</name>
<dbReference type="EMBL" id="JATAAI010000007">
    <property type="protein sequence ID" value="KAK1744478.1"/>
    <property type="molecule type" value="Genomic_DNA"/>
</dbReference>
<keyword evidence="7" id="KW-0472">Membrane</keyword>
<sequence>MKHLHASIGLVALVTSSNNFSGGSFSALAFTPIGTQSKCIKTRRSTSRLQVSSLNSDSKDAQEDKYDTAELMASEMEQARLSNQYARYSHDDWLRHRASDRFFANLFKFDKSPIVKNLLDEAAILAVICVGIILWNELLIEGWTDLNEVHHEAPLADLLPSALTFKLALPTEPFFLCGGPLGLLLVFRNDCSFGRYKDAFHHWEVACSSLGNMILMAASSGTSNVEGVKQLSAASWAVVRTLQHEVSGGFDTTYAEDLKKNMPDEQQVQRLLSARNKLHRSHYDVHRAVDAFSEDISNLDKRTIINTFNNVATACAECERLYMTPIPLLYTRHTLKFLTLWMAFMPFAFYDVFATSWNHTGMIPAICIICFLFFGIEEIAVSLEEPFSILPLNELVEEFQENAQETIEWMEEEHQASTKEAPMGIEIKV</sequence>
<protein>
    <submittedName>
        <fullName evidence="8">Bestrophin family protein</fullName>
    </submittedName>
</protein>
<dbReference type="AlphaFoldDB" id="A0AAD9DG83"/>
<dbReference type="PANTHER" id="PTHR33281">
    <property type="entry name" value="UPF0187 PROTEIN YNEE"/>
    <property type="match status" value="1"/>
</dbReference>
<evidence type="ECO:0000256" key="1">
    <source>
        <dbReference type="ARBA" id="ARBA00004651"/>
    </source>
</evidence>
<dbReference type="GO" id="GO:0005886">
    <property type="term" value="C:plasma membrane"/>
    <property type="evidence" value="ECO:0007669"/>
    <property type="project" value="UniProtKB-SubCell"/>
</dbReference>
<evidence type="ECO:0000313" key="9">
    <source>
        <dbReference type="Proteomes" id="UP001224775"/>
    </source>
</evidence>
<keyword evidence="2" id="KW-0813">Transport</keyword>
<dbReference type="Proteomes" id="UP001224775">
    <property type="component" value="Unassembled WGS sequence"/>
</dbReference>
<keyword evidence="9" id="KW-1185">Reference proteome</keyword>
<reference evidence="8" key="1">
    <citation type="submission" date="2023-06" db="EMBL/GenBank/DDBJ databases">
        <title>Survivors Of The Sea: Transcriptome response of Skeletonema marinoi to long-term dormancy.</title>
        <authorList>
            <person name="Pinder M.I.M."/>
            <person name="Kourtchenko O."/>
            <person name="Robertson E.K."/>
            <person name="Larsson T."/>
            <person name="Maumus F."/>
            <person name="Osuna-Cruz C.M."/>
            <person name="Vancaester E."/>
            <person name="Stenow R."/>
            <person name="Vandepoele K."/>
            <person name="Ploug H."/>
            <person name="Bruchert V."/>
            <person name="Godhe A."/>
            <person name="Topel M."/>
        </authorList>
    </citation>
    <scope>NUCLEOTIDE SEQUENCE</scope>
    <source>
        <strain evidence="8">R05AC</strain>
    </source>
</reference>
<evidence type="ECO:0000256" key="4">
    <source>
        <dbReference type="ARBA" id="ARBA00022692"/>
    </source>
</evidence>
<dbReference type="PANTHER" id="PTHR33281:SF19">
    <property type="entry name" value="VOLTAGE-DEPENDENT ANION CHANNEL-FORMING PROTEIN YNEE"/>
    <property type="match status" value="1"/>
</dbReference>
<proteinExistence type="predicted"/>
<keyword evidence="6" id="KW-0406">Ion transport</keyword>
<gene>
    <name evidence="8" type="ORF">QTG54_005011</name>
</gene>
<evidence type="ECO:0000256" key="3">
    <source>
        <dbReference type="ARBA" id="ARBA00022475"/>
    </source>
</evidence>